<reference evidence="6 7" key="1">
    <citation type="submission" date="2018-10" db="EMBL/GenBank/DDBJ databases">
        <title>A high-quality apple genome assembly.</title>
        <authorList>
            <person name="Hu J."/>
        </authorList>
    </citation>
    <scope>NUCLEOTIDE SEQUENCE [LARGE SCALE GENOMIC DNA]</scope>
    <source>
        <strain evidence="7">cv. HFTH1</strain>
        <tissue evidence="6">Young leaf</tissue>
    </source>
</reference>
<dbReference type="GO" id="GO:0006508">
    <property type="term" value="P:proteolysis"/>
    <property type="evidence" value="ECO:0007669"/>
    <property type="project" value="UniProtKB-KW"/>
</dbReference>
<evidence type="ECO:0000313" key="6">
    <source>
        <dbReference type="EMBL" id="RXI02648.1"/>
    </source>
</evidence>
<keyword evidence="3" id="KW-0378">Hydrolase</keyword>
<evidence type="ECO:0000256" key="4">
    <source>
        <dbReference type="SAM" id="SignalP"/>
    </source>
</evidence>
<feature type="domain" description="Peptidase A1" evidence="5">
    <location>
        <begin position="90"/>
        <end position="208"/>
    </location>
</feature>
<dbReference type="AlphaFoldDB" id="A0A498K5E6"/>
<keyword evidence="7" id="KW-1185">Reference proteome</keyword>
<dbReference type="InterPro" id="IPR051708">
    <property type="entry name" value="Plant_Aspart_Prot_A1"/>
</dbReference>
<dbReference type="Pfam" id="PF14543">
    <property type="entry name" value="TAXi_N"/>
    <property type="match status" value="1"/>
</dbReference>
<sequence length="208" mass="23105">MAKPISLLFILCATLFLLSTTITLVLGNKPNGFTMRLIHRDSPDSPFYPGNLIPMLKPLNYLGISTNSTTSPNLLRPKAEFQLHGVMATFLVEVGIGNFPTRTPKYIPYFLGFDTGSDTIWTQCEGCNRTGHCFHQVQPIFPNSQSTTFRPVLRGRTPIKFREEYLDNSSVSGIAGRETFTFGSVAVRDIVFGCATDCIGFGHYDRIP</sequence>
<protein>
    <recommendedName>
        <fullName evidence="5">Peptidase A1 domain-containing protein</fullName>
    </recommendedName>
</protein>
<evidence type="ECO:0000256" key="1">
    <source>
        <dbReference type="ARBA" id="ARBA00007447"/>
    </source>
</evidence>
<dbReference type="PANTHER" id="PTHR47967">
    <property type="entry name" value="OS07G0603500 PROTEIN-RELATED"/>
    <property type="match status" value="1"/>
</dbReference>
<dbReference type="PROSITE" id="PS51767">
    <property type="entry name" value="PEPTIDASE_A1"/>
    <property type="match status" value="1"/>
</dbReference>
<evidence type="ECO:0000313" key="7">
    <source>
        <dbReference type="Proteomes" id="UP000290289"/>
    </source>
</evidence>
<keyword evidence="2" id="KW-0645">Protease</keyword>
<feature type="chain" id="PRO_5019804770" description="Peptidase A1 domain-containing protein" evidence="4">
    <location>
        <begin position="28"/>
        <end position="208"/>
    </location>
</feature>
<evidence type="ECO:0000256" key="3">
    <source>
        <dbReference type="ARBA" id="ARBA00022801"/>
    </source>
</evidence>
<dbReference type="EMBL" id="RDQH01000329">
    <property type="protein sequence ID" value="RXI02648.1"/>
    <property type="molecule type" value="Genomic_DNA"/>
</dbReference>
<organism evidence="6 7">
    <name type="scientific">Malus domestica</name>
    <name type="common">Apple</name>
    <name type="synonym">Pyrus malus</name>
    <dbReference type="NCBI Taxonomy" id="3750"/>
    <lineage>
        <taxon>Eukaryota</taxon>
        <taxon>Viridiplantae</taxon>
        <taxon>Streptophyta</taxon>
        <taxon>Embryophyta</taxon>
        <taxon>Tracheophyta</taxon>
        <taxon>Spermatophyta</taxon>
        <taxon>Magnoliopsida</taxon>
        <taxon>eudicotyledons</taxon>
        <taxon>Gunneridae</taxon>
        <taxon>Pentapetalae</taxon>
        <taxon>rosids</taxon>
        <taxon>fabids</taxon>
        <taxon>Rosales</taxon>
        <taxon>Rosaceae</taxon>
        <taxon>Amygdaloideae</taxon>
        <taxon>Maleae</taxon>
        <taxon>Malus</taxon>
    </lineage>
</organism>
<feature type="signal peptide" evidence="4">
    <location>
        <begin position="1"/>
        <end position="27"/>
    </location>
</feature>
<dbReference type="InterPro" id="IPR032861">
    <property type="entry name" value="TAXi_N"/>
</dbReference>
<accession>A0A498K5E6</accession>
<comment type="caution">
    <text evidence="6">The sequence shown here is derived from an EMBL/GenBank/DDBJ whole genome shotgun (WGS) entry which is preliminary data.</text>
</comment>
<proteinExistence type="inferred from homology"/>
<dbReference type="InterPro" id="IPR021109">
    <property type="entry name" value="Peptidase_aspartic_dom_sf"/>
</dbReference>
<comment type="similarity">
    <text evidence="1">Belongs to the peptidase A1 family.</text>
</comment>
<dbReference type="InterPro" id="IPR033121">
    <property type="entry name" value="PEPTIDASE_A1"/>
</dbReference>
<keyword evidence="4" id="KW-0732">Signal</keyword>
<dbReference type="Gene3D" id="2.40.70.10">
    <property type="entry name" value="Acid Proteases"/>
    <property type="match status" value="1"/>
</dbReference>
<dbReference type="GO" id="GO:0008233">
    <property type="term" value="F:peptidase activity"/>
    <property type="evidence" value="ECO:0007669"/>
    <property type="project" value="UniProtKB-KW"/>
</dbReference>
<dbReference type="PANTHER" id="PTHR47967:SF128">
    <property type="entry name" value="ASPARTIC PROTEINASE CDR1-LIKE"/>
    <property type="match status" value="1"/>
</dbReference>
<dbReference type="SUPFAM" id="SSF50630">
    <property type="entry name" value="Acid proteases"/>
    <property type="match status" value="1"/>
</dbReference>
<name>A0A498K5E6_MALDO</name>
<evidence type="ECO:0000259" key="5">
    <source>
        <dbReference type="PROSITE" id="PS51767"/>
    </source>
</evidence>
<dbReference type="Proteomes" id="UP000290289">
    <property type="component" value="Chromosome 3"/>
</dbReference>
<dbReference type="GO" id="GO:0005576">
    <property type="term" value="C:extracellular region"/>
    <property type="evidence" value="ECO:0007669"/>
    <property type="project" value="TreeGrafter"/>
</dbReference>
<evidence type="ECO:0000256" key="2">
    <source>
        <dbReference type="ARBA" id="ARBA00022670"/>
    </source>
</evidence>
<gene>
    <name evidence="6" type="ORF">DVH24_002726</name>
</gene>